<sequence>MHLHVGLTSVALKFVSTCVCVTERDFSSNQSLEIIISSLFMKERRQSVCGIVVSCVSVIYSY</sequence>
<name>A0A8T2SDH5_CERRI</name>
<feature type="chain" id="PRO_5035743402" evidence="1">
    <location>
        <begin position="18"/>
        <end position="62"/>
    </location>
</feature>
<dbReference type="EMBL" id="CM035426">
    <property type="protein sequence ID" value="KAH7315653.1"/>
    <property type="molecule type" value="Genomic_DNA"/>
</dbReference>
<evidence type="ECO:0000313" key="2">
    <source>
        <dbReference type="EMBL" id="KAH7315653.1"/>
    </source>
</evidence>
<dbReference type="AlphaFoldDB" id="A0A8T2SDH5"/>
<dbReference type="Proteomes" id="UP000825935">
    <property type="component" value="Chromosome 21"/>
</dbReference>
<organism evidence="2 3">
    <name type="scientific">Ceratopteris richardii</name>
    <name type="common">Triangle waterfern</name>
    <dbReference type="NCBI Taxonomy" id="49495"/>
    <lineage>
        <taxon>Eukaryota</taxon>
        <taxon>Viridiplantae</taxon>
        <taxon>Streptophyta</taxon>
        <taxon>Embryophyta</taxon>
        <taxon>Tracheophyta</taxon>
        <taxon>Polypodiopsida</taxon>
        <taxon>Polypodiidae</taxon>
        <taxon>Polypodiales</taxon>
        <taxon>Pteridineae</taxon>
        <taxon>Pteridaceae</taxon>
        <taxon>Parkerioideae</taxon>
        <taxon>Ceratopteris</taxon>
    </lineage>
</organism>
<feature type="signal peptide" evidence="1">
    <location>
        <begin position="1"/>
        <end position="17"/>
    </location>
</feature>
<comment type="caution">
    <text evidence="2">The sequence shown here is derived from an EMBL/GenBank/DDBJ whole genome shotgun (WGS) entry which is preliminary data.</text>
</comment>
<evidence type="ECO:0000313" key="3">
    <source>
        <dbReference type="Proteomes" id="UP000825935"/>
    </source>
</evidence>
<keyword evidence="1" id="KW-0732">Signal</keyword>
<reference evidence="2" key="1">
    <citation type="submission" date="2021-08" db="EMBL/GenBank/DDBJ databases">
        <title>WGS assembly of Ceratopteris richardii.</title>
        <authorList>
            <person name="Marchant D.B."/>
            <person name="Chen G."/>
            <person name="Jenkins J."/>
            <person name="Shu S."/>
            <person name="Leebens-Mack J."/>
            <person name="Grimwood J."/>
            <person name="Schmutz J."/>
            <person name="Soltis P."/>
            <person name="Soltis D."/>
            <person name="Chen Z.-H."/>
        </authorList>
    </citation>
    <scope>NUCLEOTIDE SEQUENCE</scope>
    <source>
        <strain evidence="2">Whitten #5841</strain>
        <tissue evidence="2">Leaf</tissue>
    </source>
</reference>
<evidence type="ECO:0000256" key="1">
    <source>
        <dbReference type="SAM" id="SignalP"/>
    </source>
</evidence>
<keyword evidence="3" id="KW-1185">Reference proteome</keyword>
<accession>A0A8T2SDH5</accession>
<gene>
    <name evidence="2" type="ORF">KP509_21G059000</name>
</gene>
<protein>
    <submittedName>
        <fullName evidence="2">Uncharacterized protein</fullName>
    </submittedName>
</protein>
<proteinExistence type="predicted"/>